<feature type="compositionally biased region" description="Basic and acidic residues" evidence="1">
    <location>
        <begin position="93"/>
        <end position="133"/>
    </location>
</feature>
<dbReference type="GO" id="GO:0004860">
    <property type="term" value="F:protein kinase inhibitor activity"/>
    <property type="evidence" value="ECO:0007669"/>
    <property type="project" value="TreeGrafter"/>
</dbReference>
<dbReference type="GO" id="GO:0003725">
    <property type="term" value="F:double-stranded RNA binding"/>
    <property type="evidence" value="ECO:0007669"/>
    <property type="project" value="InterPro"/>
</dbReference>
<evidence type="ECO:0000313" key="2">
    <source>
        <dbReference type="EMBL" id="KAK4461646.1"/>
    </source>
</evidence>
<feature type="region of interest" description="Disordered" evidence="1">
    <location>
        <begin position="93"/>
        <end position="219"/>
    </location>
</feature>
<keyword evidence="3" id="KW-1185">Reference proteome</keyword>
<reference evidence="2" key="2">
    <citation type="submission" date="2023-06" db="EMBL/GenBank/DDBJ databases">
        <authorList>
            <consortium name="Lawrence Berkeley National Laboratory"/>
            <person name="Mondo S.J."/>
            <person name="Hensen N."/>
            <person name="Bonometti L."/>
            <person name="Westerberg I."/>
            <person name="Brannstrom I.O."/>
            <person name="Guillou S."/>
            <person name="Cros-Aarteil S."/>
            <person name="Calhoun S."/>
            <person name="Haridas S."/>
            <person name="Kuo A."/>
            <person name="Pangilinan J."/>
            <person name="Riley R."/>
            <person name="Labutti K."/>
            <person name="Andreopoulos B."/>
            <person name="Lipzen A."/>
            <person name="Chen C."/>
            <person name="Yanf M."/>
            <person name="Daum C."/>
            <person name="Ng V."/>
            <person name="Clum A."/>
            <person name="Steindorff A."/>
            <person name="Ohm R."/>
            <person name="Martin F."/>
            <person name="Silar P."/>
            <person name="Natvig D."/>
            <person name="Lalanne C."/>
            <person name="Gautier V."/>
            <person name="Ament-Velasquez S.L."/>
            <person name="Kruys A."/>
            <person name="Hutchinson M.I."/>
            <person name="Powell A.J."/>
            <person name="Barry K."/>
            <person name="Miller A.N."/>
            <person name="Grigoriev I.V."/>
            <person name="Debuchy R."/>
            <person name="Gladieux P."/>
            <person name="Thoren M.H."/>
            <person name="Johannesson H."/>
        </authorList>
    </citation>
    <scope>NUCLEOTIDE SEQUENCE</scope>
    <source>
        <strain evidence="2">PSN324</strain>
    </source>
</reference>
<feature type="compositionally biased region" description="Pro residues" evidence="1">
    <location>
        <begin position="46"/>
        <end position="63"/>
    </location>
</feature>
<dbReference type="PANTHER" id="PTHR13507:SF0">
    <property type="entry name" value="PRKR-INTERACTING PROTEIN 1"/>
    <property type="match status" value="1"/>
</dbReference>
<feature type="compositionally biased region" description="Basic and acidic residues" evidence="1">
    <location>
        <begin position="169"/>
        <end position="198"/>
    </location>
</feature>
<dbReference type="Proteomes" id="UP001321749">
    <property type="component" value="Unassembled WGS sequence"/>
</dbReference>
<feature type="compositionally biased region" description="Polar residues" evidence="1">
    <location>
        <begin position="1"/>
        <end position="15"/>
    </location>
</feature>
<name>A0AAV9HRN2_9PEZI</name>
<dbReference type="GO" id="GO:0019901">
    <property type="term" value="F:protein kinase binding"/>
    <property type="evidence" value="ECO:0007669"/>
    <property type="project" value="TreeGrafter"/>
</dbReference>
<reference evidence="2" key="1">
    <citation type="journal article" date="2023" name="Mol. Phylogenet. Evol.">
        <title>Genome-scale phylogeny and comparative genomics of the fungal order Sordariales.</title>
        <authorList>
            <person name="Hensen N."/>
            <person name="Bonometti L."/>
            <person name="Westerberg I."/>
            <person name="Brannstrom I.O."/>
            <person name="Guillou S."/>
            <person name="Cros-Aarteil S."/>
            <person name="Calhoun S."/>
            <person name="Haridas S."/>
            <person name="Kuo A."/>
            <person name="Mondo S."/>
            <person name="Pangilinan J."/>
            <person name="Riley R."/>
            <person name="LaButti K."/>
            <person name="Andreopoulos B."/>
            <person name="Lipzen A."/>
            <person name="Chen C."/>
            <person name="Yan M."/>
            <person name="Daum C."/>
            <person name="Ng V."/>
            <person name="Clum A."/>
            <person name="Steindorff A."/>
            <person name="Ohm R.A."/>
            <person name="Martin F."/>
            <person name="Silar P."/>
            <person name="Natvig D.O."/>
            <person name="Lalanne C."/>
            <person name="Gautier V."/>
            <person name="Ament-Velasquez S.L."/>
            <person name="Kruys A."/>
            <person name="Hutchinson M.I."/>
            <person name="Powell A.J."/>
            <person name="Barry K."/>
            <person name="Miller A.N."/>
            <person name="Grigoriev I.V."/>
            <person name="Debuchy R."/>
            <person name="Gladieux P."/>
            <person name="Hiltunen Thoren M."/>
            <person name="Johannesson H."/>
        </authorList>
    </citation>
    <scope>NUCLEOTIDE SEQUENCE</scope>
    <source>
        <strain evidence="2">PSN324</strain>
    </source>
</reference>
<feature type="compositionally biased region" description="Polar residues" evidence="1">
    <location>
        <begin position="28"/>
        <end position="45"/>
    </location>
</feature>
<dbReference type="Pfam" id="PF06658">
    <property type="entry name" value="DUF1168"/>
    <property type="match status" value="1"/>
</dbReference>
<evidence type="ECO:0000256" key="1">
    <source>
        <dbReference type="SAM" id="MobiDB-lite"/>
    </source>
</evidence>
<organism evidence="2 3">
    <name type="scientific">Cladorrhinum samala</name>
    <dbReference type="NCBI Taxonomy" id="585594"/>
    <lineage>
        <taxon>Eukaryota</taxon>
        <taxon>Fungi</taxon>
        <taxon>Dikarya</taxon>
        <taxon>Ascomycota</taxon>
        <taxon>Pezizomycotina</taxon>
        <taxon>Sordariomycetes</taxon>
        <taxon>Sordariomycetidae</taxon>
        <taxon>Sordariales</taxon>
        <taxon>Podosporaceae</taxon>
        <taxon>Cladorrhinum</taxon>
    </lineage>
</organism>
<dbReference type="AlphaFoldDB" id="A0AAV9HRN2"/>
<evidence type="ECO:0000313" key="3">
    <source>
        <dbReference type="Proteomes" id="UP001321749"/>
    </source>
</evidence>
<proteinExistence type="predicted"/>
<gene>
    <name evidence="2" type="ORF">QBC42DRAFT_269812</name>
</gene>
<protein>
    <recommendedName>
        <fullName evidence="4">DUF1168-domain-containing protein</fullName>
    </recommendedName>
</protein>
<feature type="region of interest" description="Disordered" evidence="1">
    <location>
        <begin position="1"/>
        <end position="80"/>
    </location>
</feature>
<feature type="compositionally biased region" description="Basic and acidic residues" evidence="1">
    <location>
        <begin position="143"/>
        <end position="153"/>
    </location>
</feature>
<accession>A0AAV9HRN2</accession>
<comment type="caution">
    <text evidence="2">The sequence shown here is derived from an EMBL/GenBank/DDBJ whole genome shotgun (WGS) entry which is preliminary data.</text>
</comment>
<evidence type="ECO:0008006" key="4">
    <source>
        <dbReference type="Google" id="ProtNLM"/>
    </source>
</evidence>
<sequence length="219" mass="24201">MSSSNPTAIDKTSSRPLKKSRHNLAPSLAQSLQISSLMSNPSQPITLPPMGPPKSKSLPPPPEIVTNVQGSSAGAGSGEFHVYKAARRREYERLRQMDEEVKAETEKERFERERKEREERDAEKTRKNREKREKKMKAKLKAKKEGGAKEYNAKELGGVVANAAVDNDEEKKEGKGQEKPDKDDEKNNSKKNTMKDAVKPPAAPAPIADGPGLVICDDD</sequence>
<dbReference type="InterPro" id="IPR009548">
    <property type="entry name" value="Prkrip1"/>
</dbReference>
<dbReference type="GO" id="GO:0005730">
    <property type="term" value="C:nucleolus"/>
    <property type="evidence" value="ECO:0007669"/>
    <property type="project" value="TreeGrafter"/>
</dbReference>
<dbReference type="PANTHER" id="PTHR13507">
    <property type="entry name" value="PRKR-INTERACTING PROTEIN 1"/>
    <property type="match status" value="1"/>
</dbReference>
<dbReference type="EMBL" id="MU864987">
    <property type="protein sequence ID" value="KAK4461646.1"/>
    <property type="molecule type" value="Genomic_DNA"/>
</dbReference>